<evidence type="ECO:0000313" key="2">
    <source>
        <dbReference type="Proteomes" id="UP000594892"/>
    </source>
</evidence>
<gene>
    <name evidence="1" type="ORF">I6H06_16210</name>
</gene>
<accession>A0AAP9Y5H7</accession>
<dbReference type="AlphaFoldDB" id="A0AAP9Y5H7"/>
<organism evidence="1 2">
    <name type="scientific">Burkholderia glumae</name>
    <name type="common">Pseudomonas glumae</name>
    <dbReference type="NCBI Taxonomy" id="337"/>
    <lineage>
        <taxon>Bacteria</taxon>
        <taxon>Pseudomonadati</taxon>
        <taxon>Pseudomonadota</taxon>
        <taxon>Betaproteobacteria</taxon>
        <taxon>Burkholderiales</taxon>
        <taxon>Burkholderiaceae</taxon>
        <taxon>Burkholderia</taxon>
    </lineage>
</organism>
<proteinExistence type="predicted"/>
<dbReference type="EMBL" id="CP065601">
    <property type="protein sequence ID" value="QPQ93752.1"/>
    <property type="molecule type" value="Genomic_DNA"/>
</dbReference>
<dbReference type="InterPro" id="IPR014917">
    <property type="entry name" value="DUF1800"/>
</dbReference>
<dbReference type="Proteomes" id="UP000594892">
    <property type="component" value="Chromosome 2"/>
</dbReference>
<sequence length="475" mass="51807">MLAPLDADDARFLLERTGFSPTPAEWAPYVGMTRAAAVDALLAGARRAPATPLPDWADVPLPPRAVRNAWTPDQRRDDQRLQAQRYDALRAWWLGEMLTTPSPLAERMTLFWHRHFTSGQDKVPYPRTMAAQHRLLRAQALGNFGTMLHAVAIDPAMLQYLDGASNRKGRPNENFAREVMELFTLGEGHYTQHDVTDAARALTGWGLDADTLETVWHPNLHDDGIKTVLGQTGPLDTRGLLDVLLAQPGTARFVAAKLWREFVSDTPEPAELDTVAARFRESGYEIGAALAALFSTDAFWSDAVRGVHAKAPTEFVVGTVRMFGLDYGDAAQFVPVLNVLGERLFAPPNVKGWPGGALWINSSTLLARKQFVERMFRSTASGYHAKPPVAGMMRAAGGKAAMPGAAPLANGAMRFDLDGWLARFGATPQARPTLSTELQLQHAVLPISPVAAIDADANGAAYLRALLMDPVYQLS</sequence>
<dbReference type="Pfam" id="PF08811">
    <property type="entry name" value="DUF1800"/>
    <property type="match status" value="1"/>
</dbReference>
<reference evidence="1 2" key="1">
    <citation type="submission" date="2020-12" db="EMBL/GenBank/DDBJ databases">
        <title>FDA dAtabase for Regulatory Grade micrObial Sequences (FDA-ARGOS): Supporting development and validation of Infectious Disease Dx tests.</title>
        <authorList>
            <person name="Minogue T."/>
            <person name="Wolcott M."/>
            <person name="Wasieloski L."/>
            <person name="Aguilar W."/>
            <person name="Moore D."/>
            <person name="Jaissle J."/>
            <person name="Tallon L."/>
            <person name="Sadzewicz L."/>
            <person name="Zhao X."/>
            <person name="Boylan J."/>
            <person name="Ott S."/>
            <person name="Bowen H."/>
            <person name="Vavikolanu K."/>
            <person name="Mehta A."/>
            <person name="Aluvathingal J."/>
            <person name="Nadendla S."/>
            <person name="Yan Y."/>
            <person name="Sichtig H."/>
        </authorList>
    </citation>
    <scope>NUCLEOTIDE SEQUENCE [LARGE SCALE GENOMIC DNA]</scope>
    <source>
        <strain evidence="1 2">FDAARGOS_949</strain>
    </source>
</reference>
<name>A0AAP9Y5H7_BURGL</name>
<protein>
    <submittedName>
        <fullName evidence="1">DUF1800 domain-containing protein</fullName>
    </submittedName>
</protein>
<evidence type="ECO:0000313" key="1">
    <source>
        <dbReference type="EMBL" id="QPQ93752.1"/>
    </source>
</evidence>